<evidence type="ECO:0000256" key="4">
    <source>
        <dbReference type="ARBA" id="ARBA00023004"/>
    </source>
</evidence>
<dbReference type="PANTHER" id="PTHR10209:SF881">
    <property type="entry name" value="FI07970P-RELATED"/>
    <property type="match status" value="1"/>
</dbReference>
<dbReference type="Proteomes" id="UP000076154">
    <property type="component" value="Unassembled WGS sequence"/>
</dbReference>
<dbReference type="PANTHER" id="PTHR10209">
    <property type="entry name" value="OXIDOREDUCTASE, 2OG-FE II OXYGENASE FAMILY PROTEIN"/>
    <property type="match status" value="1"/>
</dbReference>
<dbReference type="InterPro" id="IPR027443">
    <property type="entry name" value="IPNS-like_sf"/>
</dbReference>
<dbReference type="InterPro" id="IPR026992">
    <property type="entry name" value="DIOX_N"/>
</dbReference>
<dbReference type="STRING" id="39966.A0A369JMX5"/>
<evidence type="ECO:0000256" key="2">
    <source>
        <dbReference type="ARBA" id="ARBA00022723"/>
    </source>
</evidence>
<sequence>MPATISPPFPENVPTQDLVIVDYKLIHEGNEKEISVLWKAATERGFWYLKNHGVDGLFEPMFEMGRETMDLPLEDKMKYWQGNQGASFGYKAAGATYVDLNGSKDNAEMINVSKDDALAYPQVVHVAYPEPVNKRMEITVKPFVEACMEVNNTILEIFNRRLGLPEGALASRHLRDQPSVSEARCIKVPPSPNSTKIAVGAHTDFGSLSFLANGLGGLQVFLPGETEWKYVKPLPGHVICNIGDALNLLSGGILRSSIHRVLPPPLAQSYYERWSLVFFTRPADSVYLKALVDESDMISQAVAQDTEHDYNPGVTAAQWFARRQSKWRTDNRKNVEGYLASRGTEHIKTVI</sequence>
<evidence type="ECO:0000256" key="1">
    <source>
        <dbReference type="ARBA" id="ARBA00008056"/>
    </source>
</evidence>
<keyword evidence="4 5" id="KW-0408">Iron</keyword>
<evidence type="ECO:0000259" key="6">
    <source>
        <dbReference type="PROSITE" id="PS51471"/>
    </source>
</evidence>
<evidence type="ECO:0000256" key="5">
    <source>
        <dbReference type="RuleBase" id="RU003682"/>
    </source>
</evidence>
<organism evidence="7 8">
    <name type="scientific">Hypsizygus marmoreus</name>
    <name type="common">White beech mushroom</name>
    <name type="synonym">Agaricus marmoreus</name>
    <dbReference type="NCBI Taxonomy" id="39966"/>
    <lineage>
        <taxon>Eukaryota</taxon>
        <taxon>Fungi</taxon>
        <taxon>Dikarya</taxon>
        <taxon>Basidiomycota</taxon>
        <taxon>Agaricomycotina</taxon>
        <taxon>Agaricomycetes</taxon>
        <taxon>Agaricomycetidae</taxon>
        <taxon>Agaricales</taxon>
        <taxon>Tricholomatineae</taxon>
        <taxon>Lyophyllaceae</taxon>
        <taxon>Hypsizygus</taxon>
    </lineage>
</organism>
<comment type="caution">
    <text evidence="7">The sequence shown here is derived from an EMBL/GenBank/DDBJ whole genome shotgun (WGS) entry which is preliminary data.</text>
</comment>
<dbReference type="Gene3D" id="2.60.120.330">
    <property type="entry name" value="B-lactam Antibiotic, Isopenicillin N Synthase, Chain"/>
    <property type="match status" value="1"/>
</dbReference>
<dbReference type="InParanoid" id="A0A369JMX5"/>
<dbReference type="PROSITE" id="PS51471">
    <property type="entry name" value="FE2OG_OXY"/>
    <property type="match status" value="1"/>
</dbReference>
<accession>A0A369JMX5</accession>
<keyword evidence="2 5" id="KW-0479">Metal-binding</keyword>
<dbReference type="OrthoDB" id="406156at2759"/>
<dbReference type="GO" id="GO:0016491">
    <property type="term" value="F:oxidoreductase activity"/>
    <property type="evidence" value="ECO:0007669"/>
    <property type="project" value="UniProtKB-KW"/>
</dbReference>
<proteinExistence type="inferred from homology"/>
<evidence type="ECO:0000256" key="3">
    <source>
        <dbReference type="ARBA" id="ARBA00023002"/>
    </source>
</evidence>
<evidence type="ECO:0000313" key="7">
    <source>
        <dbReference type="EMBL" id="RDB23591.1"/>
    </source>
</evidence>
<keyword evidence="3 5" id="KW-0560">Oxidoreductase</keyword>
<dbReference type="Pfam" id="PF14226">
    <property type="entry name" value="DIOX_N"/>
    <property type="match status" value="1"/>
</dbReference>
<evidence type="ECO:0000313" key="8">
    <source>
        <dbReference type="Proteomes" id="UP000076154"/>
    </source>
</evidence>
<dbReference type="InterPro" id="IPR005123">
    <property type="entry name" value="Oxoglu/Fe-dep_dioxygenase_dom"/>
</dbReference>
<reference evidence="7" key="1">
    <citation type="submission" date="2018-04" db="EMBL/GenBank/DDBJ databases">
        <title>Whole genome sequencing of Hypsizygus marmoreus.</title>
        <authorList>
            <person name="Choi I.-G."/>
            <person name="Min B."/>
            <person name="Kim J.-G."/>
            <person name="Kim S."/>
            <person name="Oh Y.-L."/>
            <person name="Kong W.-S."/>
            <person name="Park H."/>
            <person name="Jeong J."/>
            <person name="Song E.-S."/>
        </authorList>
    </citation>
    <scope>NUCLEOTIDE SEQUENCE [LARGE SCALE GENOMIC DNA]</scope>
    <source>
        <strain evidence="7">51987-8</strain>
    </source>
</reference>
<name>A0A369JMX5_HYPMA</name>
<dbReference type="AlphaFoldDB" id="A0A369JMX5"/>
<keyword evidence="8" id="KW-1185">Reference proteome</keyword>
<comment type="similarity">
    <text evidence="1 5">Belongs to the iron/ascorbate-dependent oxidoreductase family.</text>
</comment>
<feature type="domain" description="Fe2OG dioxygenase" evidence="6">
    <location>
        <begin position="179"/>
        <end position="282"/>
    </location>
</feature>
<dbReference type="SUPFAM" id="SSF51197">
    <property type="entry name" value="Clavaminate synthase-like"/>
    <property type="match status" value="1"/>
</dbReference>
<protein>
    <submittedName>
        <fullName evidence="7">Oxidoreductase vrtI</fullName>
    </submittedName>
</protein>
<dbReference type="Pfam" id="PF03171">
    <property type="entry name" value="2OG-FeII_Oxy"/>
    <property type="match status" value="1"/>
</dbReference>
<dbReference type="EMBL" id="LUEZ02000046">
    <property type="protein sequence ID" value="RDB23591.1"/>
    <property type="molecule type" value="Genomic_DNA"/>
</dbReference>
<dbReference type="GO" id="GO:0046872">
    <property type="term" value="F:metal ion binding"/>
    <property type="evidence" value="ECO:0007669"/>
    <property type="project" value="UniProtKB-KW"/>
</dbReference>
<gene>
    <name evidence="7" type="primary">vrtI</name>
    <name evidence="7" type="ORF">Hypma_009258</name>
</gene>
<dbReference type="InterPro" id="IPR044861">
    <property type="entry name" value="IPNS-like_FE2OG_OXY"/>
</dbReference>